<feature type="coiled-coil region" evidence="1">
    <location>
        <begin position="3"/>
        <end position="37"/>
    </location>
</feature>
<proteinExistence type="predicted"/>
<feature type="domain" description="Glutaredoxin" evidence="2">
    <location>
        <begin position="38"/>
        <end position="92"/>
    </location>
</feature>
<evidence type="ECO:0000313" key="6">
    <source>
        <dbReference type="Proteomes" id="UP000293045"/>
    </source>
</evidence>
<dbReference type="Proteomes" id="UP000293045">
    <property type="component" value="Unassembled WGS sequence"/>
</dbReference>
<comment type="caution">
    <text evidence="3">The sequence shown here is derived from an EMBL/GenBank/DDBJ whole genome shotgun (WGS) entry which is preliminary data.</text>
</comment>
<dbReference type="Pfam" id="PF00462">
    <property type="entry name" value="Glutaredoxin"/>
    <property type="match status" value="1"/>
</dbReference>
<keyword evidence="1" id="KW-0175">Coiled coil</keyword>
<evidence type="ECO:0000313" key="5">
    <source>
        <dbReference type="Proteomes" id="UP000291404"/>
    </source>
</evidence>
<sequence length="111" mass="13076">MKIQNKMENREVEIQENEKLEKELEEKLQENENIMLGKEICPFTTAAQDLLKQREISYKYYPKESNPLLTQAISSLHGGKTFPQVFLKKKYIGGLNEMQIYFNADCNNREE</sequence>
<dbReference type="AlphaFoldDB" id="A0A4Q9KVE6"/>
<dbReference type="SUPFAM" id="SSF52833">
    <property type="entry name" value="Thioredoxin-like"/>
    <property type="match status" value="1"/>
</dbReference>
<dbReference type="VEuPathDB" id="MicrosporidiaDB:CWI39_2238p0010"/>
<dbReference type="EMBL" id="PITI01000232">
    <property type="protein sequence ID" value="TBU07754.1"/>
    <property type="molecule type" value="Genomic_DNA"/>
</dbReference>
<organism evidence="3 6">
    <name type="scientific">Hamiltosporidium magnivora</name>
    <dbReference type="NCBI Taxonomy" id="148818"/>
    <lineage>
        <taxon>Eukaryota</taxon>
        <taxon>Fungi</taxon>
        <taxon>Fungi incertae sedis</taxon>
        <taxon>Microsporidia</taxon>
        <taxon>Dubosqiidae</taxon>
        <taxon>Hamiltosporidium</taxon>
    </lineage>
</organism>
<dbReference type="VEuPathDB" id="MicrosporidiaDB:CWI36_0232p0030"/>
<dbReference type="Proteomes" id="UP000291404">
    <property type="component" value="Unassembled WGS sequence"/>
</dbReference>
<dbReference type="Gene3D" id="3.40.30.10">
    <property type="entry name" value="Glutaredoxin"/>
    <property type="match status" value="1"/>
</dbReference>
<dbReference type="InterPro" id="IPR002109">
    <property type="entry name" value="Glutaredoxin"/>
</dbReference>
<dbReference type="CDD" id="cd02066">
    <property type="entry name" value="GRX_family"/>
    <property type="match status" value="1"/>
</dbReference>
<dbReference type="EMBL" id="PIXR01002238">
    <property type="protein sequence ID" value="TBT98867.1"/>
    <property type="molecule type" value="Genomic_DNA"/>
</dbReference>
<evidence type="ECO:0000313" key="3">
    <source>
        <dbReference type="EMBL" id="TBT98867.1"/>
    </source>
</evidence>
<dbReference type="PRINTS" id="PR00160">
    <property type="entry name" value="GLUTAREDOXIN"/>
</dbReference>
<dbReference type="InterPro" id="IPR036249">
    <property type="entry name" value="Thioredoxin-like_sf"/>
</dbReference>
<dbReference type="InterPro" id="IPR014025">
    <property type="entry name" value="Glutaredoxin_subgr"/>
</dbReference>
<protein>
    <submittedName>
        <fullName evidence="3">Putative glutaredoxin</fullName>
    </submittedName>
</protein>
<evidence type="ECO:0000313" key="4">
    <source>
        <dbReference type="EMBL" id="TBU07754.1"/>
    </source>
</evidence>
<accession>A0A4Q9KVE6</accession>
<evidence type="ECO:0000259" key="2">
    <source>
        <dbReference type="Pfam" id="PF00462"/>
    </source>
</evidence>
<dbReference type="PROSITE" id="PS51354">
    <property type="entry name" value="GLUTAREDOXIN_2"/>
    <property type="match status" value="1"/>
</dbReference>
<gene>
    <name evidence="4" type="ORF">CWI36_0232p0030</name>
    <name evidence="3" type="ORF">CWI39_2238p0010</name>
</gene>
<keyword evidence="5" id="KW-1185">Reference proteome</keyword>
<dbReference type="GO" id="GO:0016491">
    <property type="term" value="F:oxidoreductase activity"/>
    <property type="evidence" value="ECO:0007669"/>
    <property type="project" value="UniProtKB-ARBA"/>
</dbReference>
<evidence type="ECO:0000256" key="1">
    <source>
        <dbReference type="SAM" id="Coils"/>
    </source>
</evidence>
<name>A0A4Q9KVE6_9MICR</name>
<reference evidence="5 6" key="1">
    <citation type="submission" date="2017-12" db="EMBL/GenBank/DDBJ databases">
        <authorList>
            <person name="Pombert J.-F."/>
            <person name="Haag K.L."/>
            <person name="Ebert D."/>
        </authorList>
    </citation>
    <scope>NUCLEOTIDE SEQUENCE [LARGE SCALE GENOMIC DNA]</scope>
    <source>
        <strain evidence="4">BE-OM-2</strain>
        <strain evidence="3">IL-BN-2</strain>
    </source>
</reference>